<evidence type="ECO:0000313" key="6">
    <source>
        <dbReference type="EMBL" id="GAX75422.1"/>
    </source>
</evidence>
<keyword evidence="5" id="KW-0966">Cell projection</keyword>
<name>A0A250WXS5_9CHLO</name>
<keyword evidence="4" id="KW-0206">Cytoskeleton</keyword>
<protein>
    <recommendedName>
        <fullName evidence="8">B9 domain-containing protein 2</fullName>
    </recommendedName>
</protein>
<dbReference type="AlphaFoldDB" id="A0A250WXS5"/>
<keyword evidence="7" id="KW-1185">Reference proteome</keyword>
<evidence type="ECO:0000256" key="2">
    <source>
        <dbReference type="ARBA" id="ARBA00022490"/>
    </source>
</evidence>
<dbReference type="STRING" id="1157962.A0A250WXS5"/>
<evidence type="ECO:0000313" key="7">
    <source>
        <dbReference type="Proteomes" id="UP000232323"/>
    </source>
</evidence>
<keyword evidence="2" id="KW-0963">Cytoplasm</keyword>
<dbReference type="GO" id="GO:0060271">
    <property type="term" value="P:cilium assembly"/>
    <property type="evidence" value="ECO:0007669"/>
    <property type="project" value="TreeGrafter"/>
</dbReference>
<dbReference type="OrthoDB" id="184109at2759"/>
<dbReference type="PANTHER" id="PTHR12968:SF6">
    <property type="entry name" value="B9 DOMAIN-CONTAINING PROTEIN"/>
    <property type="match status" value="1"/>
</dbReference>
<sequence>MAEMHVLGQLLGGSGFQSNNIFCKWGISTGRTWELLEGLEEGQTQLSDAADGEMSIWAHPIDAHYACKGLTGWPKLYFQVWTQDIHGRNDICGYGFCHIPTAPGSYQIDCPTWIPEGSAWQRFSSFFIGGNPRLKVEEVIHTPGDRFRLHTTSTGTVHLDISLLMKDFERNHVHMG</sequence>
<dbReference type="InterPro" id="IPR010796">
    <property type="entry name" value="C2_B9-type_dom"/>
</dbReference>
<reference evidence="6 7" key="1">
    <citation type="submission" date="2017-08" db="EMBL/GenBank/DDBJ databases">
        <title>Acidophilic green algal genome provides insights into adaptation to an acidic environment.</title>
        <authorList>
            <person name="Hirooka S."/>
            <person name="Hirose Y."/>
            <person name="Kanesaki Y."/>
            <person name="Higuchi S."/>
            <person name="Fujiwara T."/>
            <person name="Onuma R."/>
            <person name="Era A."/>
            <person name="Ohbayashi R."/>
            <person name="Uzuka A."/>
            <person name="Nozaki H."/>
            <person name="Yoshikawa H."/>
            <person name="Miyagishima S.Y."/>
        </authorList>
    </citation>
    <scope>NUCLEOTIDE SEQUENCE [LARGE SCALE GENOMIC DNA]</scope>
    <source>
        <strain evidence="6 7">NIES-2499</strain>
    </source>
</reference>
<dbReference type="Proteomes" id="UP000232323">
    <property type="component" value="Unassembled WGS sequence"/>
</dbReference>
<evidence type="ECO:0000256" key="3">
    <source>
        <dbReference type="ARBA" id="ARBA00022794"/>
    </source>
</evidence>
<comment type="caution">
    <text evidence="6">The sequence shown here is derived from an EMBL/GenBank/DDBJ whole genome shotgun (WGS) entry which is preliminary data.</text>
</comment>
<evidence type="ECO:0000256" key="5">
    <source>
        <dbReference type="ARBA" id="ARBA00023273"/>
    </source>
</evidence>
<gene>
    <name evidence="6" type="ORF">CEUSTIGMA_g2866.t1</name>
</gene>
<comment type="subcellular location">
    <subcellularLocation>
        <location evidence="1">Cytoplasm</location>
        <location evidence="1">Cytoskeleton</location>
        <location evidence="1">Cilium basal body</location>
    </subcellularLocation>
</comment>
<accession>A0A250WXS5</accession>
<evidence type="ECO:0000256" key="1">
    <source>
        <dbReference type="ARBA" id="ARBA00004120"/>
    </source>
</evidence>
<keyword evidence="3" id="KW-0970">Cilium biogenesis/degradation</keyword>
<dbReference type="EMBL" id="BEGY01000012">
    <property type="protein sequence ID" value="GAX75422.1"/>
    <property type="molecule type" value="Genomic_DNA"/>
</dbReference>
<dbReference type="GO" id="GO:0036038">
    <property type="term" value="C:MKS complex"/>
    <property type="evidence" value="ECO:0007669"/>
    <property type="project" value="TreeGrafter"/>
</dbReference>
<evidence type="ECO:0000256" key="4">
    <source>
        <dbReference type="ARBA" id="ARBA00023212"/>
    </source>
</evidence>
<evidence type="ECO:0008006" key="8">
    <source>
        <dbReference type="Google" id="ProtNLM"/>
    </source>
</evidence>
<proteinExistence type="predicted"/>
<dbReference type="PROSITE" id="PS51381">
    <property type="entry name" value="C2_B9"/>
    <property type="match status" value="1"/>
</dbReference>
<organism evidence="6 7">
    <name type="scientific">Chlamydomonas eustigma</name>
    <dbReference type="NCBI Taxonomy" id="1157962"/>
    <lineage>
        <taxon>Eukaryota</taxon>
        <taxon>Viridiplantae</taxon>
        <taxon>Chlorophyta</taxon>
        <taxon>core chlorophytes</taxon>
        <taxon>Chlorophyceae</taxon>
        <taxon>CS clade</taxon>
        <taxon>Chlamydomonadales</taxon>
        <taxon>Chlamydomonadaceae</taxon>
        <taxon>Chlamydomonas</taxon>
    </lineage>
</organism>
<dbReference type="Pfam" id="PF07162">
    <property type="entry name" value="B9-C2"/>
    <property type="match status" value="1"/>
</dbReference>
<dbReference type="PANTHER" id="PTHR12968">
    <property type="entry name" value="B9 DOMAIN-CONTAINING"/>
    <property type="match status" value="1"/>
</dbReference>